<dbReference type="GeneID" id="63754264"/>
<name>A0A1L9RCM5_ASPWE</name>
<dbReference type="NCBIfam" id="TIGR00654">
    <property type="entry name" value="PhzF_family"/>
    <property type="match status" value="1"/>
</dbReference>
<dbReference type="GO" id="GO:0016853">
    <property type="term" value="F:isomerase activity"/>
    <property type="evidence" value="ECO:0007669"/>
    <property type="project" value="TreeGrafter"/>
</dbReference>
<accession>A0A1L9RCM5</accession>
<evidence type="ECO:0000313" key="3">
    <source>
        <dbReference type="Proteomes" id="UP000184383"/>
    </source>
</evidence>
<organism evidence="2 3">
    <name type="scientific">Aspergillus wentii DTO 134E9</name>
    <dbReference type="NCBI Taxonomy" id="1073089"/>
    <lineage>
        <taxon>Eukaryota</taxon>
        <taxon>Fungi</taxon>
        <taxon>Dikarya</taxon>
        <taxon>Ascomycota</taxon>
        <taxon>Pezizomycotina</taxon>
        <taxon>Eurotiomycetes</taxon>
        <taxon>Eurotiomycetidae</taxon>
        <taxon>Eurotiales</taxon>
        <taxon>Aspergillaceae</taxon>
        <taxon>Aspergillus</taxon>
        <taxon>Aspergillus subgen. Cremei</taxon>
    </lineage>
</organism>
<feature type="active site" evidence="1">
    <location>
        <position position="53"/>
    </location>
</feature>
<dbReference type="SUPFAM" id="SSF54506">
    <property type="entry name" value="Diaminopimelate epimerase-like"/>
    <property type="match status" value="1"/>
</dbReference>
<dbReference type="InterPro" id="IPR003719">
    <property type="entry name" value="Phenazine_PhzF-like"/>
</dbReference>
<dbReference type="Pfam" id="PF02567">
    <property type="entry name" value="PhzC-PhzF"/>
    <property type="match status" value="1"/>
</dbReference>
<proteinExistence type="predicted"/>
<dbReference type="PANTHER" id="PTHR13774">
    <property type="entry name" value="PHENAZINE BIOSYNTHESIS PROTEIN"/>
    <property type="match status" value="1"/>
</dbReference>
<dbReference type="RefSeq" id="XP_040686338.1">
    <property type="nucleotide sequence ID" value="XM_040838416.1"/>
</dbReference>
<protein>
    <recommendedName>
        <fullName evidence="4">Phenazine biosynthesis protein</fullName>
    </recommendedName>
</protein>
<sequence length="320" mass="34557">MAQHLPFVTLDVFTSKPYSGNPVAAVFLPEKSKSASITQTQKQRIAREFNLSETIFIHQGNGAKRTIDIFTKTCEIPFAGHPTIGAAAWHLCHSTEQDKKTVRVLLTKSGEIPISLQSGNSNVVSAKIAHDVRVHAARFPLSEVLRLHPSLAPFFPTDEAGESSISFPVVSIVNGMSQVHIKLPTLTALSAVTTAAGGEVIQVNSGYQDEGWENGICVQYFFVRDTDSCNDRKTVLRTRGVRGNLEDPATGSAASGLAAYLTLQDGGEGKFEYHFRQGVEMGRPSEIRVGVVVKEGQIDSVELKGTAVKVSEGRILVPDA</sequence>
<evidence type="ECO:0008006" key="4">
    <source>
        <dbReference type="Google" id="ProtNLM"/>
    </source>
</evidence>
<dbReference type="EMBL" id="KV878214">
    <property type="protein sequence ID" value="OJJ32661.1"/>
    <property type="molecule type" value="Genomic_DNA"/>
</dbReference>
<dbReference type="STRING" id="1073089.A0A1L9RCM5"/>
<reference evidence="3" key="1">
    <citation type="journal article" date="2017" name="Genome Biol.">
        <title>Comparative genomics reveals high biological diversity and specific adaptations in the industrially and medically important fungal genus Aspergillus.</title>
        <authorList>
            <person name="de Vries R.P."/>
            <person name="Riley R."/>
            <person name="Wiebenga A."/>
            <person name="Aguilar-Osorio G."/>
            <person name="Amillis S."/>
            <person name="Uchima C.A."/>
            <person name="Anderluh G."/>
            <person name="Asadollahi M."/>
            <person name="Askin M."/>
            <person name="Barry K."/>
            <person name="Battaglia E."/>
            <person name="Bayram O."/>
            <person name="Benocci T."/>
            <person name="Braus-Stromeyer S.A."/>
            <person name="Caldana C."/>
            <person name="Canovas D."/>
            <person name="Cerqueira G.C."/>
            <person name="Chen F."/>
            <person name="Chen W."/>
            <person name="Choi C."/>
            <person name="Clum A."/>
            <person name="Dos Santos R.A."/>
            <person name="Damasio A.R."/>
            <person name="Diallinas G."/>
            <person name="Emri T."/>
            <person name="Fekete E."/>
            <person name="Flipphi M."/>
            <person name="Freyberg S."/>
            <person name="Gallo A."/>
            <person name="Gournas C."/>
            <person name="Habgood R."/>
            <person name="Hainaut M."/>
            <person name="Harispe M.L."/>
            <person name="Henrissat B."/>
            <person name="Hilden K.S."/>
            <person name="Hope R."/>
            <person name="Hossain A."/>
            <person name="Karabika E."/>
            <person name="Karaffa L."/>
            <person name="Karanyi Z."/>
            <person name="Krasevec N."/>
            <person name="Kuo A."/>
            <person name="Kusch H."/>
            <person name="LaButti K."/>
            <person name="Lagendijk E.L."/>
            <person name="Lapidus A."/>
            <person name="Levasseur A."/>
            <person name="Lindquist E."/>
            <person name="Lipzen A."/>
            <person name="Logrieco A.F."/>
            <person name="MacCabe A."/>
            <person name="Maekelae M.R."/>
            <person name="Malavazi I."/>
            <person name="Melin P."/>
            <person name="Meyer V."/>
            <person name="Mielnichuk N."/>
            <person name="Miskei M."/>
            <person name="Molnar A.P."/>
            <person name="Mule G."/>
            <person name="Ngan C.Y."/>
            <person name="Orejas M."/>
            <person name="Orosz E."/>
            <person name="Ouedraogo J.P."/>
            <person name="Overkamp K.M."/>
            <person name="Park H.-S."/>
            <person name="Perrone G."/>
            <person name="Piumi F."/>
            <person name="Punt P.J."/>
            <person name="Ram A.F."/>
            <person name="Ramon A."/>
            <person name="Rauscher S."/>
            <person name="Record E."/>
            <person name="Riano-Pachon D.M."/>
            <person name="Robert V."/>
            <person name="Roehrig J."/>
            <person name="Ruller R."/>
            <person name="Salamov A."/>
            <person name="Salih N.S."/>
            <person name="Samson R.A."/>
            <person name="Sandor E."/>
            <person name="Sanguinetti M."/>
            <person name="Schuetze T."/>
            <person name="Sepcic K."/>
            <person name="Shelest E."/>
            <person name="Sherlock G."/>
            <person name="Sophianopoulou V."/>
            <person name="Squina F.M."/>
            <person name="Sun H."/>
            <person name="Susca A."/>
            <person name="Todd R.B."/>
            <person name="Tsang A."/>
            <person name="Unkles S.E."/>
            <person name="van de Wiele N."/>
            <person name="van Rossen-Uffink D."/>
            <person name="Oliveira J.V."/>
            <person name="Vesth T.C."/>
            <person name="Visser J."/>
            <person name="Yu J.-H."/>
            <person name="Zhou M."/>
            <person name="Andersen M.R."/>
            <person name="Archer D.B."/>
            <person name="Baker S.E."/>
            <person name="Benoit I."/>
            <person name="Brakhage A.A."/>
            <person name="Braus G.H."/>
            <person name="Fischer R."/>
            <person name="Frisvad J.C."/>
            <person name="Goldman G.H."/>
            <person name="Houbraken J."/>
            <person name="Oakley B."/>
            <person name="Pocsi I."/>
            <person name="Scazzocchio C."/>
            <person name="Seiboth B."/>
            <person name="vanKuyk P.A."/>
            <person name="Wortman J."/>
            <person name="Dyer P.S."/>
            <person name="Grigoriev I.V."/>
        </authorList>
    </citation>
    <scope>NUCLEOTIDE SEQUENCE [LARGE SCALE GENOMIC DNA]</scope>
    <source>
        <strain evidence="3">DTO 134E9</strain>
    </source>
</reference>
<gene>
    <name evidence="2" type="ORF">ASPWEDRAFT_588928</name>
</gene>
<dbReference type="Gene3D" id="3.10.310.10">
    <property type="entry name" value="Diaminopimelate Epimerase, Chain A, domain 1"/>
    <property type="match status" value="2"/>
</dbReference>
<evidence type="ECO:0000256" key="1">
    <source>
        <dbReference type="PIRSR" id="PIRSR016184-1"/>
    </source>
</evidence>
<dbReference type="VEuPathDB" id="FungiDB:ASPWEDRAFT_588928"/>
<dbReference type="PIRSF" id="PIRSF016184">
    <property type="entry name" value="PhzC_PhzF"/>
    <property type="match status" value="1"/>
</dbReference>
<dbReference type="Proteomes" id="UP000184383">
    <property type="component" value="Unassembled WGS sequence"/>
</dbReference>
<dbReference type="OrthoDB" id="75169at2759"/>
<evidence type="ECO:0000313" key="2">
    <source>
        <dbReference type="EMBL" id="OJJ32661.1"/>
    </source>
</evidence>
<dbReference type="GO" id="GO:0005737">
    <property type="term" value="C:cytoplasm"/>
    <property type="evidence" value="ECO:0007669"/>
    <property type="project" value="TreeGrafter"/>
</dbReference>
<dbReference type="AlphaFoldDB" id="A0A1L9RCM5"/>
<dbReference type="PANTHER" id="PTHR13774:SF32">
    <property type="entry name" value="ANTISENSE-ENHANCING SEQUENCE 1"/>
    <property type="match status" value="1"/>
</dbReference>
<keyword evidence="3" id="KW-1185">Reference proteome</keyword>